<evidence type="ECO:0000313" key="8">
    <source>
        <dbReference type="RefSeq" id="XP_033533281.1"/>
    </source>
</evidence>
<reference evidence="8" key="2">
    <citation type="submission" date="2020-04" db="EMBL/GenBank/DDBJ databases">
        <authorList>
            <consortium name="NCBI Genome Project"/>
        </authorList>
    </citation>
    <scope>NUCLEOTIDE SEQUENCE</scope>
    <source>
        <strain evidence="8">CBS 781.70</strain>
    </source>
</reference>
<dbReference type="GeneID" id="54422132"/>
<dbReference type="EMBL" id="ML975160">
    <property type="protein sequence ID" value="KAF1811650.1"/>
    <property type="molecule type" value="Genomic_DNA"/>
</dbReference>
<dbReference type="Proteomes" id="UP000504638">
    <property type="component" value="Unplaced"/>
</dbReference>
<gene>
    <name evidence="6 8" type="ORF">P152DRAFT_47717</name>
</gene>
<dbReference type="SUPFAM" id="SSF144232">
    <property type="entry name" value="HIT/MYND zinc finger-like"/>
    <property type="match status" value="1"/>
</dbReference>
<accession>A0A6G1G147</accession>
<sequence length="185" mass="20720">MATYPVRFEFHCDNETLEFIHNIPRHLITADAQASREDAGYIDQFARSLRPIIKEHEPACRAASNPLCIICGSLMVTVLQTPMSWLHKVEDPFVVVLISGICGKGECEIKMRQEVQETMGELVTMGQSHRPSESGGGKEVLPCRICGKTEGTMRCGRCKVVAYCGKEHQKRDWNTHKRACVSKEG</sequence>
<feature type="domain" description="MYND-type" evidence="5">
    <location>
        <begin position="143"/>
        <end position="180"/>
    </location>
</feature>
<evidence type="ECO:0000256" key="3">
    <source>
        <dbReference type="ARBA" id="ARBA00022833"/>
    </source>
</evidence>
<keyword evidence="2 4" id="KW-0863">Zinc-finger</keyword>
<name>A0A6G1G147_9PEZI</name>
<evidence type="ECO:0000256" key="4">
    <source>
        <dbReference type="PROSITE-ProRule" id="PRU00134"/>
    </source>
</evidence>
<reference evidence="6 8" key="1">
    <citation type="submission" date="2020-01" db="EMBL/GenBank/DDBJ databases">
        <authorList>
            <consortium name="DOE Joint Genome Institute"/>
            <person name="Haridas S."/>
            <person name="Albert R."/>
            <person name="Binder M."/>
            <person name="Bloem J."/>
            <person name="Labutti K."/>
            <person name="Salamov A."/>
            <person name="Andreopoulos B."/>
            <person name="Baker S.E."/>
            <person name="Barry K."/>
            <person name="Bills G."/>
            <person name="Bluhm B.H."/>
            <person name="Cannon C."/>
            <person name="Castanera R."/>
            <person name="Culley D.E."/>
            <person name="Daum C."/>
            <person name="Ezra D."/>
            <person name="Gonzalez J.B."/>
            <person name="Henrissat B."/>
            <person name="Kuo A."/>
            <person name="Liang C."/>
            <person name="Lipzen A."/>
            <person name="Lutzoni F."/>
            <person name="Magnuson J."/>
            <person name="Mondo S."/>
            <person name="Nolan M."/>
            <person name="Ohm R."/>
            <person name="Pangilinan J."/>
            <person name="Park H.-J."/>
            <person name="Ramirez L."/>
            <person name="Alfaro M."/>
            <person name="Sun H."/>
            <person name="Tritt A."/>
            <person name="Yoshinaga Y."/>
            <person name="Zwiers L.-H."/>
            <person name="Turgeon B.G."/>
            <person name="Goodwin S.B."/>
            <person name="Spatafora J.W."/>
            <person name="Crous P.W."/>
            <person name="Grigoriev I.V."/>
        </authorList>
    </citation>
    <scope>NUCLEOTIDE SEQUENCE</scope>
    <source>
        <strain evidence="6 8">CBS 781.70</strain>
    </source>
</reference>
<evidence type="ECO:0000259" key="5">
    <source>
        <dbReference type="PROSITE" id="PS50865"/>
    </source>
</evidence>
<evidence type="ECO:0000256" key="1">
    <source>
        <dbReference type="ARBA" id="ARBA00022723"/>
    </source>
</evidence>
<proteinExistence type="predicted"/>
<evidence type="ECO:0000256" key="2">
    <source>
        <dbReference type="ARBA" id="ARBA00022771"/>
    </source>
</evidence>
<dbReference type="OrthoDB" id="432970at2759"/>
<keyword evidence="7" id="KW-1185">Reference proteome</keyword>
<dbReference type="PROSITE" id="PS50865">
    <property type="entry name" value="ZF_MYND_2"/>
    <property type="match status" value="1"/>
</dbReference>
<organism evidence="6">
    <name type="scientific">Eremomyces bilateralis CBS 781.70</name>
    <dbReference type="NCBI Taxonomy" id="1392243"/>
    <lineage>
        <taxon>Eukaryota</taxon>
        <taxon>Fungi</taxon>
        <taxon>Dikarya</taxon>
        <taxon>Ascomycota</taxon>
        <taxon>Pezizomycotina</taxon>
        <taxon>Dothideomycetes</taxon>
        <taxon>Dothideomycetes incertae sedis</taxon>
        <taxon>Eremomycetales</taxon>
        <taxon>Eremomycetaceae</taxon>
        <taxon>Eremomyces</taxon>
    </lineage>
</organism>
<reference evidence="8" key="3">
    <citation type="submission" date="2025-04" db="UniProtKB">
        <authorList>
            <consortium name="RefSeq"/>
        </authorList>
    </citation>
    <scope>IDENTIFICATION</scope>
    <source>
        <strain evidence="8">CBS 781.70</strain>
    </source>
</reference>
<evidence type="ECO:0000313" key="7">
    <source>
        <dbReference type="Proteomes" id="UP000504638"/>
    </source>
</evidence>
<keyword evidence="3" id="KW-0862">Zinc</keyword>
<keyword evidence="1" id="KW-0479">Metal-binding</keyword>
<dbReference type="InterPro" id="IPR002893">
    <property type="entry name" value="Znf_MYND"/>
</dbReference>
<evidence type="ECO:0000313" key="6">
    <source>
        <dbReference type="EMBL" id="KAF1811650.1"/>
    </source>
</evidence>
<dbReference type="GO" id="GO:0008270">
    <property type="term" value="F:zinc ion binding"/>
    <property type="evidence" value="ECO:0007669"/>
    <property type="project" value="UniProtKB-KW"/>
</dbReference>
<dbReference type="RefSeq" id="XP_033533281.1">
    <property type="nucleotide sequence ID" value="XM_033681562.1"/>
</dbReference>
<dbReference type="Pfam" id="PF01753">
    <property type="entry name" value="zf-MYND"/>
    <property type="match status" value="1"/>
</dbReference>
<dbReference type="PROSITE" id="PS01360">
    <property type="entry name" value="ZF_MYND_1"/>
    <property type="match status" value="1"/>
</dbReference>
<dbReference type="Gene3D" id="6.10.140.2220">
    <property type="match status" value="1"/>
</dbReference>
<protein>
    <recommendedName>
        <fullName evidence="5">MYND-type domain-containing protein</fullName>
    </recommendedName>
</protein>
<dbReference type="AlphaFoldDB" id="A0A6G1G147"/>